<dbReference type="SUPFAM" id="SSF50494">
    <property type="entry name" value="Trypsin-like serine proteases"/>
    <property type="match status" value="2"/>
</dbReference>
<dbReference type="InterPro" id="IPR043504">
    <property type="entry name" value="Peptidase_S1_PA_chymotrypsin"/>
</dbReference>
<reference evidence="2" key="1">
    <citation type="submission" date="2018-06" db="EMBL/GenBank/DDBJ databases">
        <authorList>
            <person name="Zhirakovskaya E."/>
        </authorList>
    </citation>
    <scope>NUCLEOTIDE SEQUENCE</scope>
</reference>
<dbReference type="Gene3D" id="2.30.42.10">
    <property type="match status" value="4"/>
</dbReference>
<dbReference type="GO" id="GO:0006508">
    <property type="term" value="P:proteolysis"/>
    <property type="evidence" value="ECO:0007669"/>
    <property type="project" value="InterPro"/>
</dbReference>
<feature type="domain" description="PDZ" evidence="1">
    <location>
        <begin position="712"/>
        <end position="776"/>
    </location>
</feature>
<dbReference type="AlphaFoldDB" id="A0A3B0XQL4"/>
<sequence>MYKVLWLCAGLLLASTSMADRERDWSRVINRVTDSIVTIRVDAARAFDTGTNSSSQATGFVVDAKRGIILTNRHVVQPGPVVAEALFSNREEIELKPIYRDPVHDFGFYQYNPKDLKFIKPETLHIKPKEAVVGKEIRVVGNDAGEQLSILAGTLARIDRQAPYYGRGRYNDFNTFYYQSASGVSGGSSGSPVFDIHGNVIALNAGGSTKAASSFFLPLQRVERALKLIQQNKPVIRGSLQTTFDYKPYDEVRRLGLRPELEARLRKVNHGVGLLVVRRSLPGTMAHTLLKPGDILIKGGKNNEKLHWLRRFEELEALLDDSVGESIKLRMERNGHEVEVKLTVDDLHKLTPDRYLTFGQAIVHNLSYQQARHLNRAVNGVYVAQPGYILSTAGVTRGSVILSIKNQPVNNIDDVERVLNELADRQEFAVKYITFNETQRIKVSIVRMDRRWFPLRKCQRNDETGVWPCQALADNKSEEIIDKAKVKFIKYKDERANRLSASIVSVQFDIPYNINGVEESHYTGAGIIINKEDGLVLVDRNTVPISMGDVRVVFAGALDIPAKVIFVHPLHNFAIVQYRPQWLGDTEVEEISISDRELEAGDDVWLIALKNSQELLVESTKVSAIDSLDFEMPKIPSFRESNLDVISLKNPPVSRGGVLTDEEGEVLAIWSSFAYDSGGVFKQYEWGVPAELVEDLLEQWRCCKKFEIRSLEVELATLSIAQARKLGLSDDWTDKMQTDNAKRQVLAVSRIVAGSDASKQLKEGDLILAVDGEVVRKYHDVEKYTQKNQVTLSINRFGEELEVHVKTRLMDGAGTQSIMQWAGALIQEPHRELALQRGIEPKGVYVSFVFHGSPANRSNLSALFRIVEFNGEEIKDLADFKALTEKYKKDKFVQLKVLDLINRESVISLKQNQYYWPGRQISKLAGEWMSSY</sequence>
<dbReference type="SMART" id="SM00228">
    <property type="entry name" value="PDZ"/>
    <property type="match status" value="2"/>
</dbReference>
<accession>A0A3B0XQL4</accession>
<name>A0A3B0XQL4_9ZZZZ</name>
<dbReference type="Gene3D" id="2.40.10.120">
    <property type="match status" value="1"/>
</dbReference>
<dbReference type="Gene3D" id="2.40.10.10">
    <property type="entry name" value="Trypsin-like serine proteases"/>
    <property type="match status" value="2"/>
</dbReference>
<dbReference type="SUPFAM" id="SSF50156">
    <property type="entry name" value="PDZ domain-like"/>
    <property type="match status" value="3"/>
</dbReference>
<dbReference type="PROSITE" id="PS50106">
    <property type="entry name" value="PDZ"/>
    <property type="match status" value="1"/>
</dbReference>
<dbReference type="EMBL" id="UOFI01000054">
    <property type="protein sequence ID" value="VAW64179.1"/>
    <property type="molecule type" value="Genomic_DNA"/>
</dbReference>
<dbReference type="InterPro" id="IPR025926">
    <property type="entry name" value="PDZ-like_dom"/>
</dbReference>
<dbReference type="InterPro" id="IPR009003">
    <property type="entry name" value="Peptidase_S1_PA"/>
</dbReference>
<dbReference type="PANTHER" id="PTHR46366">
    <property type="entry name" value="PRO-APOPTOTIC SERINE PROTEASE NMA111"/>
    <property type="match status" value="1"/>
</dbReference>
<dbReference type="Pfam" id="PF13365">
    <property type="entry name" value="Trypsin_2"/>
    <property type="match status" value="1"/>
</dbReference>
<dbReference type="GO" id="GO:0004252">
    <property type="term" value="F:serine-type endopeptidase activity"/>
    <property type="evidence" value="ECO:0007669"/>
    <property type="project" value="InterPro"/>
</dbReference>
<evidence type="ECO:0000313" key="2">
    <source>
        <dbReference type="EMBL" id="VAW64179.1"/>
    </source>
</evidence>
<dbReference type="InterPro" id="IPR036034">
    <property type="entry name" value="PDZ_sf"/>
</dbReference>
<organism evidence="2">
    <name type="scientific">hydrothermal vent metagenome</name>
    <dbReference type="NCBI Taxonomy" id="652676"/>
    <lineage>
        <taxon>unclassified sequences</taxon>
        <taxon>metagenomes</taxon>
        <taxon>ecological metagenomes</taxon>
    </lineage>
</organism>
<protein>
    <recommendedName>
        <fullName evidence="1">PDZ domain-containing protein</fullName>
    </recommendedName>
</protein>
<dbReference type="PANTHER" id="PTHR46366:SF1">
    <property type="entry name" value="PDZ DOMAIN-CONTAINING PROTEIN C1685.05"/>
    <property type="match status" value="1"/>
</dbReference>
<dbReference type="Pfam" id="PF12812">
    <property type="entry name" value="PDZ_1"/>
    <property type="match status" value="1"/>
</dbReference>
<evidence type="ECO:0000259" key="1">
    <source>
        <dbReference type="PROSITE" id="PS50106"/>
    </source>
</evidence>
<dbReference type="InterPro" id="IPR001478">
    <property type="entry name" value="PDZ"/>
</dbReference>
<gene>
    <name evidence="2" type="ORF">MNBD_GAMMA09-1330</name>
</gene>
<proteinExistence type="predicted"/>
<dbReference type="InterPro" id="IPR001940">
    <property type="entry name" value="Peptidase_S1C"/>
</dbReference>
<dbReference type="PRINTS" id="PR00834">
    <property type="entry name" value="PROTEASES2C"/>
</dbReference>